<dbReference type="RefSeq" id="WP_004026593.1">
    <property type="nucleotide sequence ID" value="NZ_CP062067.1"/>
</dbReference>
<accession>A0AAX1QZL3</accession>
<sequence length="177" mass="20132">MGTSKSGRYLSTVGSGTKVSEFCFVHVNEGKFVNANDKNKIRLHTGGHGQANIELLKRLRIGYEINLIFENGVRVGNVENHKNNCKSKNNGQTWLPKSWTDKTILKAGEYVSKLKKNINAPDGKIVYGTYRNVRIGLIKRDNKIVSFFPDSKQNSKIKWMDEEKYNGPLKIEKKEDE</sequence>
<reference evidence="2 3" key="1">
    <citation type="submission" date="2018-07" db="EMBL/GenBank/DDBJ databases">
        <title>Ureaplasma urealyticum 1000 the multidrug-resistant clinical isolate obtained from scrapings of the urogenital tract of a woman with inflammatory diseases of the reproductive organs.</title>
        <authorList>
            <person name="Kolesnikova E.A."/>
            <person name="Alekseeva A.E."/>
            <person name="Brusnigina N.F."/>
            <person name="Makhova M.A."/>
        </authorList>
    </citation>
    <scope>NUCLEOTIDE SEQUENCE [LARGE SCALE GENOMIC DNA]</scope>
    <source>
        <strain evidence="2 3">1000</strain>
    </source>
</reference>
<dbReference type="EMBL" id="QOKT01000007">
    <property type="protein sequence ID" value="RCJ01107.1"/>
    <property type="molecule type" value="Genomic_DNA"/>
</dbReference>
<evidence type="ECO:0000313" key="2">
    <source>
        <dbReference type="EMBL" id="RCJ01107.1"/>
    </source>
</evidence>
<proteinExistence type="predicted"/>
<protein>
    <submittedName>
        <fullName evidence="2">Transposase</fullName>
    </submittedName>
</protein>
<dbReference type="InterPro" id="IPR029501">
    <property type="entry name" value="EndoU_bac"/>
</dbReference>
<dbReference type="Proteomes" id="UP000253077">
    <property type="component" value="Unassembled WGS sequence"/>
</dbReference>
<feature type="domain" description="Bacterial EndoU nuclease" evidence="1">
    <location>
        <begin position="25"/>
        <end position="151"/>
    </location>
</feature>
<gene>
    <name evidence="2" type="ORF">DSQ42_02440</name>
</gene>
<dbReference type="AlphaFoldDB" id="A0AAX1QZL3"/>
<evidence type="ECO:0000259" key="1">
    <source>
        <dbReference type="Pfam" id="PF14436"/>
    </source>
</evidence>
<comment type="caution">
    <text evidence="2">The sequence shown here is derived from an EMBL/GenBank/DDBJ whole genome shotgun (WGS) entry which is preliminary data.</text>
</comment>
<name>A0AAX1QZL3_UREUR</name>
<dbReference type="GO" id="GO:0004519">
    <property type="term" value="F:endonuclease activity"/>
    <property type="evidence" value="ECO:0007669"/>
    <property type="project" value="InterPro"/>
</dbReference>
<organism evidence="2 3">
    <name type="scientific">Ureaplasma urealyticum</name>
    <name type="common">Ureaplasma urealyticum biotype 2</name>
    <dbReference type="NCBI Taxonomy" id="2130"/>
    <lineage>
        <taxon>Bacteria</taxon>
        <taxon>Bacillati</taxon>
        <taxon>Mycoplasmatota</taxon>
        <taxon>Mycoplasmoidales</taxon>
        <taxon>Mycoplasmoidaceae</taxon>
        <taxon>Ureaplasma</taxon>
    </lineage>
</organism>
<evidence type="ECO:0000313" key="3">
    <source>
        <dbReference type="Proteomes" id="UP000253077"/>
    </source>
</evidence>
<dbReference type="Pfam" id="PF14436">
    <property type="entry name" value="EndoU_bacteria"/>
    <property type="match status" value="1"/>
</dbReference>